<gene>
    <name evidence="1" type="ORF">NQ314_019292</name>
</gene>
<dbReference type="EMBL" id="JANEYF010005429">
    <property type="protein sequence ID" value="KAJ8928170.1"/>
    <property type="molecule type" value="Genomic_DNA"/>
</dbReference>
<evidence type="ECO:0000313" key="1">
    <source>
        <dbReference type="EMBL" id="KAJ8928170.1"/>
    </source>
</evidence>
<feature type="non-terminal residue" evidence="1">
    <location>
        <position position="1"/>
    </location>
</feature>
<dbReference type="AlphaFoldDB" id="A0AAV8WPG8"/>
<reference evidence="1" key="1">
    <citation type="journal article" date="2023" name="Insect Mol. Biol.">
        <title>Genome sequencing provides insights into the evolution of gene families encoding plant cell wall-degrading enzymes in longhorned beetles.</title>
        <authorList>
            <person name="Shin N.R."/>
            <person name="Okamura Y."/>
            <person name="Kirsch R."/>
            <person name="Pauchet Y."/>
        </authorList>
    </citation>
    <scope>NUCLEOTIDE SEQUENCE</scope>
    <source>
        <strain evidence="1">RBIC_L_NR</strain>
    </source>
</reference>
<evidence type="ECO:0000313" key="2">
    <source>
        <dbReference type="Proteomes" id="UP001162156"/>
    </source>
</evidence>
<dbReference type="Proteomes" id="UP001162156">
    <property type="component" value="Unassembled WGS sequence"/>
</dbReference>
<keyword evidence="2" id="KW-1185">Reference proteome</keyword>
<proteinExistence type="predicted"/>
<comment type="caution">
    <text evidence="1">The sequence shown here is derived from an EMBL/GenBank/DDBJ whole genome shotgun (WGS) entry which is preliminary data.</text>
</comment>
<name>A0AAV8WPG8_9CUCU</name>
<protein>
    <submittedName>
        <fullName evidence="1">Uncharacterized protein</fullName>
    </submittedName>
</protein>
<organism evidence="1 2">
    <name type="scientific">Rhamnusium bicolor</name>
    <dbReference type="NCBI Taxonomy" id="1586634"/>
    <lineage>
        <taxon>Eukaryota</taxon>
        <taxon>Metazoa</taxon>
        <taxon>Ecdysozoa</taxon>
        <taxon>Arthropoda</taxon>
        <taxon>Hexapoda</taxon>
        <taxon>Insecta</taxon>
        <taxon>Pterygota</taxon>
        <taxon>Neoptera</taxon>
        <taxon>Endopterygota</taxon>
        <taxon>Coleoptera</taxon>
        <taxon>Polyphaga</taxon>
        <taxon>Cucujiformia</taxon>
        <taxon>Chrysomeloidea</taxon>
        <taxon>Cerambycidae</taxon>
        <taxon>Lepturinae</taxon>
        <taxon>Rhagiini</taxon>
        <taxon>Rhamnusium</taxon>
    </lineage>
</organism>
<accession>A0AAV8WPG8</accession>
<sequence>YKFFVFSAFYDQRKQRTIRVIGATKTRGPERVWCRMWYKVNDFNSSYHISVTVPAKIKVRITRDGFIFIRNMDLYVC</sequence>